<keyword evidence="1" id="KW-0808">Transferase</keyword>
<organism evidence="8 9">
    <name type="scientific">Rubroshorea leprosula</name>
    <dbReference type="NCBI Taxonomy" id="152421"/>
    <lineage>
        <taxon>Eukaryota</taxon>
        <taxon>Viridiplantae</taxon>
        <taxon>Streptophyta</taxon>
        <taxon>Embryophyta</taxon>
        <taxon>Tracheophyta</taxon>
        <taxon>Spermatophyta</taxon>
        <taxon>Magnoliopsida</taxon>
        <taxon>eudicotyledons</taxon>
        <taxon>Gunneridae</taxon>
        <taxon>Pentapetalae</taxon>
        <taxon>rosids</taxon>
        <taxon>malvids</taxon>
        <taxon>Malvales</taxon>
        <taxon>Dipterocarpaceae</taxon>
        <taxon>Rubroshorea</taxon>
    </lineage>
</organism>
<name>A0AAV5LCY5_9ROSI</name>
<dbReference type="Gene3D" id="1.10.510.10">
    <property type="entry name" value="Transferase(Phosphotransferase) domain 1"/>
    <property type="match status" value="1"/>
</dbReference>
<dbReference type="PANTHER" id="PTHR47987">
    <property type="entry name" value="OS08G0249100 PROTEIN"/>
    <property type="match status" value="1"/>
</dbReference>
<evidence type="ECO:0000313" key="9">
    <source>
        <dbReference type="Proteomes" id="UP001054252"/>
    </source>
</evidence>
<protein>
    <recommendedName>
        <fullName evidence="7">Protein kinase domain-containing protein</fullName>
    </recommendedName>
</protein>
<reference evidence="8 9" key="1">
    <citation type="journal article" date="2021" name="Commun. Biol.">
        <title>The genome of Shorea leprosula (Dipterocarpaceae) highlights the ecological relevance of drought in aseasonal tropical rainforests.</title>
        <authorList>
            <person name="Ng K.K.S."/>
            <person name="Kobayashi M.J."/>
            <person name="Fawcett J.A."/>
            <person name="Hatakeyama M."/>
            <person name="Paape T."/>
            <person name="Ng C.H."/>
            <person name="Ang C.C."/>
            <person name="Tnah L.H."/>
            <person name="Lee C.T."/>
            <person name="Nishiyama T."/>
            <person name="Sese J."/>
            <person name="O'Brien M.J."/>
            <person name="Copetti D."/>
            <person name="Mohd Noor M.I."/>
            <person name="Ong R.C."/>
            <person name="Putra M."/>
            <person name="Sireger I.Z."/>
            <person name="Indrioko S."/>
            <person name="Kosugi Y."/>
            <person name="Izuno A."/>
            <person name="Isagi Y."/>
            <person name="Lee S.L."/>
            <person name="Shimizu K.K."/>
        </authorList>
    </citation>
    <scope>NUCLEOTIDE SEQUENCE [LARGE SCALE GENOMIC DNA]</scope>
    <source>
        <strain evidence="8">214</strain>
    </source>
</reference>
<accession>A0AAV5LCY5</accession>
<dbReference type="SUPFAM" id="SSF56112">
    <property type="entry name" value="Protein kinase-like (PK-like)"/>
    <property type="match status" value="1"/>
</dbReference>
<dbReference type="InterPro" id="IPR046958">
    <property type="entry name" value="RBK1/2/STUNTED"/>
</dbReference>
<dbReference type="SMART" id="SM00220">
    <property type="entry name" value="S_TKc"/>
    <property type="match status" value="1"/>
</dbReference>
<dbReference type="InterPro" id="IPR011009">
    <property type="entry name" value="Kinase-like_dom_sf"/>
</dbReference>
<evidence type="ECO:0000256" key="5">
    <source>
        <dbReference type="PROSITE-ProRule" id="PRU10141"/>
    </source>
</evidence>
<dbReference type="PANTHER" id="PTHR47987:SF11">
    <property type="entry name" value="RECEPTOR-LIKE CYTOSOLIC SERINE_THREONINE-PROTEIN KINASE RBK1 ISOFORM X1"/>
    <property type="match status" value="1"/>
</dbReference>
<comment type="caution">
    <text evidence="8">The sequence shown here is derived from an EMBL/GenBank/DDBJ whole genome shotgun (WGS) entry which is preliminary data.</text>
</comment>
<evidence type="ECO:0000256" key="6">
    <source>
        <dbReference type="SAM" id="MobiDB-lite"/>
    </source>
</evidence>
<dbReference type="PROSITE" id="PS00107">
    <property type="entry name" value="PROTEIN_KINASE_ATP"/>
    <property type="match status" value="1"/>
</dbReference>
<feature type="compositionally biased region" description="Low complexity" evidence="6">
    <location>
        <begin position="318"/>
        <end position="330"/>
    </location>
</feature>
<evidence type="ECO:0000256" key="1">
    <source>
        <dbReference type="ARBA" id="ARBA00022679"/>
    </source>
</evidence>
<dbReference type="InterPro" id="IPR017441">
    <property type="entry name" value="Protein_kinase_ATP_BS"/>
</dbReference>
<dbReference type="Pfam" id="PF00069">
    <property type="entry name" value="Pkinase"/>
    <property type="match status" value="1"/>
</dbReference>
<evidence type="ECO:0000259" key="7">
    <source>
        <dbReference type="PROSITE" id="PS50011"/>
    </source>
</evidence>
<dbReference type="FunFam" id="3.30.200.20:FF:000268">
    <property type="entry name" value="probable receptor-like serine/threonine-protein kinase At5g57670"/>
    <property type="match status" value="1"/>
</dbReference>
<keyword evidence="2 5" id="KW-0547">Nucleotide-binding</keyword>
<keyword evidence="3" id="KW-0418">Kinase</keyword>
<dbReference type="AlphaFoldDB" id="A0AAV5LCY5"/>
<dbReference type="Gene3D" id="3.30.200.20">
    <property type="entry name" value="Phosphorylase Kinase, domain 1"/>
    <property type="match status" value="1"/>
</dbReference>
<dbReference type="PROSITE" id="PS50011">
    <property type="entry name" value="PROTEIN_KINASE_DOM"/>
    <property type="match status" value="1"/>
</dbReference>
<dbReference type="PROSITE" id="PS00108">
    <property type="entry name" value="PROTEIN_KINASE_ST"/>
    <property type="match status" value="1"/>
</dbReference>
<dbReference type="GO" id="GO:0004672">
    <property type="term" value="F:protein kinase activity"/>
    <property type="evidence" value="ECO:0007669"/>
    <property type="project" value="InterPro"/>
</dbReference>
<keyword evidence="9" id="KW-1185">Reference proteome</keyword>
<keyword evidence="4 5" id="KW-0067">ATP-binding</keyword>
<dbReference type="InterPro" id="IPR000719">
    <property type="entry name" value="Prot_kinase_dom"/>
</dbReference>
<evidence type="ECO:0000256" key="3">
    <source>
        <dbReference type="ARBA" id="ARBA00022777"/>
    </source>
</evidence>
<evidence type="ECO:0000256" key="4">
    <source>
        <dbReference type="ARBA" id="ARBA00022840"/>
    </source>
</evidence>
<sequence>MLCINIPKLMLFLGSGSSGLYSDSLEVVDWDLKHSVVDEIRLENVVTESLLKPVKGRGQNSHILISTSDLTKLVLKWNATWGSKFVFGLMGGNARINCRIMSLLRVRTVEKRTIIVGLKSDYCSRQMLLQVLSMVVRPGDDVLAVHVQEMDDEFDPNTFHIHEDLCKSKQVDLLVKVCTGDSYISGLSNQVRVNHATILAIGCNHSGLKGSVISSCLKELPPTCTLLVMDNAGKILFQRQGTSQQGCAGAHLLVSLSSSSKCSRIDQSVNPRHLHKSFTIPSFSSSPSASRIDTRGHCILKKPLQVPEHQFKKSLTMPSTSSSPSQSTQQKQETVHVQVQDFCTRKLFQRIALLEAEKSTRHFTLQELSSATNNFNPVMVIGEGGHSVVYRANLEDSRKAAVKVLKPTHYSMEDLVQEVEMLSSFKHDNIVKIIGFCANKEFLAIVYNLLKGNLEQHLKQLNWTERMSVAIGVAKALEYLHHVRDPPIIHRDVKPSNILLSDDCHPQLSDFEAAILHPHSSQVSANKKPVNIVGTLGYVAPEYMMYGKVDEKIDVYSYGVLLLQLITGKEVVQRKQTNHEHLVLWARSLLCYGLLNRLVDPYLGKNYKKEEMEIMIFIARLCLLHSSSRRPTMKTILRFFEDSECWVKMQREKDQLQNGLYSKGEKELWRQYQSACNGTGTANMDDIKQLII</sequence>
<evidence type="ECO:0000313" key="8">
    <source>
        <dbReference type="EMBL" id="GKV34779.1"/>
    </source>
</evidence>
<dbReference type="EMBL" id="BPVZ01000107">
    <property type="protein sequence ID" value="GKV34779.1"/>
    <property type="molecule type" value="Genomic_DNA"/>
</dbReference>
<feature type="region of interest" description="Disordered" evidence="6">
    <location>
        <begin position="313"/>
        <end position="333"/>
    </location>
</feature>
<gene>
    <name evidence="8" type="ORF">SLEP1_g43124</name>
</gene>
<feature type="domain" description="Protein kinase" evidence="7">
    <location>
        <begin position="375"/>
        <end position="647"/>
    </location>
</feature>
<dbReference type="GO" id="GO:0005524">
    <property type="term" value="F:ATP binding"/>
    <property type="evidence" value="ECO:0007669"/>
    <property type="project" value="UniProtKB-UniRule"/>
</dbReference>
<dbReference type="InterPro" id="IPR008271">
    <property type="entry name" value="Ser/Thr_kinase_AS"/>
</dbReference>
<proteinExistence type="predicted"/>
<dbReference type="Proteomes" id="UP001054252">
    <property type="component" value="Unassembled WGS sequence"/>
</dbReference>
<feature type="binding site" evidence="5">
    <location>
        <position position="403"/>
    </location>
    <ligand>
        <name>ATP</name>
        <dbReference type="ChEBI" id="CHEBI:30616"/>
    </ligand>
</feature>
<evidence type="ECO:0000256" key="2">
    <source>
        <dbReference type="ARBA" id="ARBA00022741"/>
    </source>
</evidence>